<feature type="chain" id="PRO_5042550200" description="Lipoprotein" evidence="1">
    <location>
        <begin position="23"/>
        <end position="141"/>
    </location>
</feature>
<dbReference type="AlphaFoldDB" id="A0AAJ6BIS6"/>
<dbReference type="PROSITE" id="PS51257">
    <property type="entry name" value="PROKAR_LIPOPROTEIN"/>
    <property type="match status" value="1"/>
</dbReference>
<feature type="signal peptide" evidence="1">
    <location>
        <begin position="1"/>
        <end position="22"/>
    </location>
</feature>
<protein>
    <recommendedName>
        <fullName evidence="4">Lipoprotein</fullName>
    </recommendedName>
</protein>
<dbReference type="Proteomes" id="UP001213664">
    <property type="component" value="Chromosome"/>
</dbReference>
<organism evidence="2 3">
    <name type="scientific">Candidatus Brevundimonas colombiensis</name>
    <dbReference type="NCBI Taxonomy" id="3121376"/>
    <lineage>
        <taxon>Bacteria</taxon>
        <taxon>Pseudomonadati</taxon>
        <taxon>Pseudomonadota</taxon>
        <taxon>Alphaproteobacteria</taxon>
        <taxon>Caulobacterales</taxon>
        <taxon>Caulobacteraceae</taxon>
        <taxon>Brevundimonas</taxon>
    </lineage>
</organism>
<dbReference type="EMBL" id="CP119326">
    <property type="protein sequence ID" value="WEK38643.1"/>
    <property type="molecule type" value="Genomic_DNA"/>
</dbReference>
<evidence type="ECO:0000313" key="3">
    <source>
        <dbReference type="Proteomes" id="UP001213664"/>
    </source>
</evidence>
<keyword evidence="1" id="KW-0732">Signal</keyword>
<evidence type="ECO:0000313" key="2">
    <source>
        <dbReference type="EMBL" id="WEK38643.1"/>
    </source>
</evidence>
<name>A0AAJ6BIS6_9CAUL</name>
<gene>
    <name evidence="2" type="ORF">P0Y50_08765</name>
</gene>
<evidence type="ECO:0000256" key="1">
    <source>
        <dbReference type="SAM" id="SignalP"/>
    </source>
</evidence>
<accession>A0AAJ6BIS6</accession>
<reference evidence="2" key="1">
    <citation type="submission" date="2023-03" db="EMBL/GenBank/DDBJ databases">
        <title>Andean soil-derived lignocellulolytic bacterial consortium as a source of novel taxa and putative plastic-active enzymes.</title>
        <authorList>
            <person name="Diaz-Garcia L."/>
            <person name="Chuvochina M."/>
            <person name="Feuerriegel G."/>
            <person name="Bunk B."/>
            <person name="Sproer C."/>
            <person name="Streit W.R."/>
            <person name="Rodriguez L.M."/>
            <person name="Overmann J."/>
            <person name="Jimenez D.J."/>
        </authorList>
    </citation>
    <scope>NUCLEOTIDE SEQUENCE</scope>
    <source>
        <strain evidence="2">MAG 833</strain>
    </source>
</reference>
<sequence length="141" mass="15160">MARIRFLIAPMLLLSACSQATAPAKTGDIAETVTLKSCPTPDPGRACEYDHATLPGEMTKAMAGDYQAQRNVSEAFTNDAPWIVKDAVAGCAWRIVAIANRPATSTYDDDGMYRVQCERLSPTDLAQARGQAAQITEAVRP</sequence>
<proteinExistence type="predicted"/>
<evidence type="ECO:0008006" key="4">
    <source>
        <dbReference type="Google" id="ProtNLM"/>
    </source>
</evidence>